<evidence type="ECO:0000256" key="1">
    <source>
        <dbReference type="ARBA" id="ARBA00007169"/>
    </source>
</evidence>
<proteinExistence type="inferred from homology"/>
<feature type="domain" description="Thioesterase" evidence="2">
    <location>
        <begin position="8"/>
        <end position="232"/>
    </location>
</feature>
<dbReference type="Pfam" id="PF00975">
    <property type="entry name" value="Thioesterase"/>
    <property type="match status" value="1"/>
</dbReference>
<dbReference type="SUPFAM" id="SSF53474">
    <property type="entry name" value="alpha/beta-Hydrolases"/>
    <property type="match status" value="1"/>
</dbReference>
<comment type="caution">
    <text evidence="3">The sequence shown here is derived from an EMBL/GenBank/DDBJ whole genome shotgun (WGS) entry which is preliminary data.</text>
</comment>
<sequence length="245" mass="27633">MNTDEKTTLICLPFAGAGTSFFNEWIELSDNITIEAIGLPGREKRFIEPVYTDVRLAAEGICRELLSNNDIDLDNPIVLFGHSLGAVLAFEVAQCLLKLNFPLMSLIVSGSPDPWTPRTQKATGLDDDAFIEKVFEFSEYKHEALENEMMRELIMPALRADVEMHESYIAEKNACIDVPIVVLRGDKDNLVSSEQVQNWRHATSQSIEYKEMNGAHMFFVDQAKELLSLIEQTTQSENLLEEGIF</sequence>
<evidence type="ECO:0000313" key="4">
    <source>
        <dbReference type="Proteomes" id="UP000029868"/>
    </source>
</evidence>
<dbReference type="RefSeq" id="WP_052094132.1">
    <property type="nucleotide sequence ID" value="NZ_JQEC01000074.1"/>
</dbReference>
<dbReference type="PANTHER" id="PTHR11487:SF0">
    <property type="entry name" value="S-ACYL FATTY ACID SYNTHASE THIOESTERASE, MEDIUM CHAIN"/>
    <property type="match status" value="1"/>
</dbReference>
<dbReference type="Gene3D" id="3.40.50.1820">
    <property type="entry name" value="alpha/beta hydrolase"/>
    <property type="match status" value="1"/>
</dbReference>
<gene>
    <name evidence="3" type="ORF">GAB14E_4611</name>
</gene>
<dbReference type="OrthoDB" id="8480037at2"/>
<dbReference type="GO" id="GO:0008610">
    <property type="term" value="P:lipid biosynthetic process"/>
    <property type="evidence" value="ECO:0007669"/>
    <property type="project" value="TreeGrafter"/>
</dbReference>
<organism evidence="3 4">
    <name type="scientific">Colwellia psychrerythraea</name>
    <name type="common">Vibrio psychroerythus</name>
    <dbReference type="NCBI Taxonomy" id="28229"/>
    <lineage>
        <taxon>Bacteria</taxon>
        <taxon>Pseudomonadati</taxon>
        <taxon>Pseudomonadota</taxon>
        <taxon>Gammaproteobacteria</taxon>
        <taxon>Alteromonadales</taxon>
        <taxon>Colwelliaceae</taxon>
        <taxon>Colwellia</taxon>
    </lineage>
</organism>
<comment type="similarity">
    <text evidence="1">Belongs to the thioesterase family.</text>
</comment>
<protein>
    <submittedName>
        <fullName evidence="3">Thioesterase</fullName>
    </submittedName>
</protein>
<evidence type="ECO:0000313" key="3">
    <source>
        <dbReference type="EMBL" id="KGJ86784.1"/>
    </source>
</evidence>
<evidence type="ECO:0000259" key="2">
    <source>
        <dbReference type="Pfam" id="PF00975"/>
    </source>
</evidence>
<dbReference type="EMBL" id="JQEC01000074">
    <property type="protein sequence ID" value="KGJ86784.1"/>
    <property type="molecule type" value="Genomic_DNA"/>
</dbReference>
<dbReference type="InterPro" id="IPR001031">
    <property type="entry name" value="Thioesterase"/>
</dbReference>
<dbReference type="PANTHER" id="PTHR11487">
    <property type="entry name" value="THIOESTERASE"/>
    <property type="match status" value="1"/>
</dbReference>
<dbReference type="AlphaFoldDB" id="A0A099K7M9"/>
<dbReference type="InterPro" id="IPR012223">
    <property type="entry name" value="TEII"/>
</dbReference>
<accession>A0A099K7M9</accession>
<dbReference type="PATRIC" id="fig|28229.3.peg.4592"/>
<name>A0A099K7M9_COLPS</name>
<dbReference type="InterPro" id="IPR029058">
    <property type="entry name" value="AB_hydrolase_fold"/>
</dbReference>
<reference evidence="3 4" key="1">
    <citation type="submission" date="2014-08" db="EMBL/GenBank/DDBJ databases">
        <title>Genomic and Phenotypic Diversity of Colwellia psychrerythraea strains from Disparate Marine Basins.</title>
        <authorList>
            <person name="Techtmann S.M."/>
            <person name="Stelling S.C."/>
            <person name="Utturkar S.M."/>
            <person name="Alshibli N."/>
            <person name="Harris A."/>
            <person name="Brown S.D."/>
            <person name="Hazen T.C."/>
        </authorList>
    </citation>
    <scope>NUCLEOTIDE SEQUENCE [LARGE SCALE GENOMIC DNA]</scope>
    <source>
        <strain evidence="3 4">GAB14E</strain>
    </source>
</reference>
<dbReference type="Proteomes" id="UP000029868">
    <property type="component" value="Unassembled WGS sequence"/>
</dbReference>